<sequence length="267" mass="31333">MAITIQNLLFKPNNIEKDISYTELIQYISPYMLTLCNKNTLNNNETITENTQHKEEEPTIKEIINMIEPKQKDTLFWCLYILLNDYGEYTSIHHNYNMRELEWKHELSKEISQKPTLIKNSNHKVTKAGVQEILSDLMSNIQTTNIACLIAITVYKNINIIIMNHTKKLRMEFSSGDNDNNTYIIYKNDNNRYSVHVDSLTEPELIDIRNSSFLIDNENKPLKSIGSYKVDELIQMVKIFDAYNDNTKYKKNDLYLLLGEYITPFII</sequence>
<accession>A0A6C0J1P0</accession>
<proteinExistence type="predicted"/>
<organism evidence="1">
    <name type="scientific">viral metagenome</name>
    <dbReference type="NCBI Taxonomy" id="1070528"/>
    <lineage>
        <taxon>unclassified sequences</taxon>
        <taxon>metagenomes</taxon>
        <taxon>organismal metagenomes</taxon>
    </lineage>
</organism>
<protein>
    <submittedName>
        <fullName evidence="1">Uncharacterized protein</fullName>
    </submittedName>
</protein>
<reference evidence="1" key="1">
    <citation type="journal article" date="2020" name="Nature">
        <title>Giant virus diversity and host interactions through global metagenomics.</title>
        <authorList>
            <person name="Schulz F."/>
            <person name="Roux S."/>
            <person name="Paez-Espino D."/>
            <person name="Jungbluth S."/>
            <person name="Walsh D.A."/>
            <person name="Denef V.J."/>
            <person name="McMahon K.D."/>
            <person name="Konstantinidis K.T."/>
            <person name="Eloe-Fadrosh E.A."/>
            <person name="Kyrpides N.C."/>
            <person name="Woyke T."/>
        </authorList>
    </citation>
    <scope>NUCLEOTIDE SEQUENCE</scope>
    <source>
        <strain evidence="1">GVMAG-M-3300025699-48</strain>
    </source>
</reference>
<evidence type="ECO:0000313" key="1">
    <source>
        <dbReference type="EMBL" id="QHT99232.1"/>
    </source>
</evidence>
<dbReference type="AlphaFoldDB" id="A0A6C0J1P0"/>
<name>A0A6C0J1P0_9ZZZZ</name>
<dbReference type="EMBL" id="MN740306">
    <property type="protein sequence ID" value="QHT99232.1"/>
    <property type="molecule type" value="Genomic_DNA"/>
</dbReference>